<keyword evidence="3" id="KW-1185">Reference proteome</keyword>
<evidence type="ECO:0000256" key="1">
    <source>
        <dbReference type="SAM" id="MobiDB-lite"/>
    </source>
</evidence>
<evidence type="ECO:0000313" key="3">
    <source>
        <dbReference type="Proteomes" id="UP001386955"/>
    </source>
</evidence>
<evidence type="ECO:0000313" key="2">
    <source>
        <dbReference type="EMBL" id="KAK7383367.1"/>
    </source>
</evidence>
<name>A0AAN9X080_PSOTE</name>
<organism evidence="2 3">
    <name type="scientific">Psophocarpus tetragonolobus</name>
    <name type="common">Winged bean</name>
    <name type="synonym">Dolichos tetragonolobus</name>
    <dbReference type="NCBI Taxonomy" id="3891"/>
    <lineage>
        <taxon>Eukaryota</taxon>
        <taxon>Viridiplantae</taxon>
        <taxon>Streptophyta</taxon>
        <taxon>Embryophyta</taxon>
        <taxon>Tracheophyta</taxon>
        <taxon>Spermatophyta</taxon>
        <taxon>Magnoliopsida</taxon>
        <taxon>eudicotyledons</taxon>
        <taxon>Gunneridae</taxon>
        <taxon>Pentapetalae</taxon>
        <taxon>rosids</taxon>
        <taxon>fabids</taxon>
        <taxon>Fabales</taxon>
        <taxon>Fabaceae</taxon>
        <taxon>Papilionoideae</taxon>
        <taxon>50 kb inversion clade</taxon>
        <taxon>NPAAA clade</taxon>
        <taxon>indigoferoid/millettioid clade</taxon>
        <taxon>Phaseoleae</taxon>
        <taxon>Psophocarpus</taxon>
    </lineage>
</organism>
<dbReference type="Proteomes" id="UP001386955">
    <property type="component" value="Unassembled WGS sequence"/>
</dbReference>
<dbReference type="AlphaFoldDB" id="A0AAN9X080"/>
<feature type="compositionally biased region" description="Basic and acidic residues" evidence="1">
    <location>
        <begin position="31"/>
        <end position="49"/>
    </location>
</feature>
<feature type="region of interest" description="Disordered" evidence="1">
    <location>
        <begin position="26"/>
        <end position="67"/>
    </location>
</feature>
<dbReference type="EMBL" id="JAYMYS010000008">
    <property type="protein sequence ID" value="KAK7383367.1"/>
    <property type="molecule type" value="Genomic_DNA"/>
</dbReference>
<reference evidence="2 3" key="1">
    <citation type="submission" date="2024-01" db="EMBL/GenBank/DDBJ databases">
        <title>The genomes of 5 underutilized Papilionoideae crops provide insights into root nodulation and disease resistanc.</title>
        <authorList>
            <person name="Jiang F."/>
        </authorList>
    </citation>
    <scope>NUCLEOTIDE SEQUENCE [LARGE SCALE GENOMIC DNA]</scope>
    <source>
        <strain evidence="2">DUOXIRENSHENG_FW03</strain>
        <tissue evidence="2">Leaves</tissue>
    </source>
</reference>
<accession>A0AAN9X080</accession>
<gene>
    <name evidence="2" type="ORF">VNO78_29044</name>
</gene>
<protein>
    <submittedName>
        <fullName evidence="2">Uncharacterized protein</fullName>
    </submittedName>
</protein>
<proteinExistence type="predicted"/>
<comment type="caution">
    <text evidence="2">The sequence shown here is derived from an EMBL/GenBank/DDBJ whole genome shotgun (WGS) entry which is preliminary data.</text>
</comment>
<sequence length="67" mass="7764">MNPMLKEMAIKTKEKEEDVRHNAMAKPHRNLGRERVKTSVKREKVRTGRESVQSLQRLGSDVCGRTM</sequence>